<dbReference type="CDD" id="cd03352">
    <property type="entry name" value="LbH_LpxD"/>
    <property type="match status" value="1"/>
</dbReference>
<dbReference type="Proteomes" id="UP001324634">
    <property type="component" value="Chromosome"/>
</dbReference>
<sequence>MKLHDLSKFDPSIKLVKNSEWPEEILAICTLDALTSGGMIFIKNAKFLQKLVPVIDQAVTLKVGAVVDEKFFNLVNAELKAELNKLPWIATSTQVPMALTLLSKPFFDQKMKGVNTQVDGRQMGTTDIHPTAHIAQNVFIGENVKIGANVEIQPGAVIHSFSEIGENTKIHSNVTIYAFTKIGRNCRIHSGTVIGSDGFGYTFHQGQHVKIWHMGGVVIHDDVEIGSNSSVDMGTFSPTIIGAGTRIDNLVQIAHNCKIGKGCVICGQCGLAGSVVLEDYVVMGGRAAVGPDSHIGMGSQIAGGAKVNESAIWPPGSKLGGHPAKDLKEWMRGVAYLRTMSLKEK</sequence>
<keyword evidence="5 6" id="KW-0012">Acyltransferase</keyword>
<dbReference type="Gene3D" id="2.160.10.10">
    <property type="entry name" value="Hexapeptide repeat proteins"/>
    <property type="match status" value="1"/>
</dbReference>
<keyword evidence="7" id="KW-1185">Reference proteome</keyword>
<dbReference type="SUPFAM" id="SSF51161">
    <property type="entry name" value="Trimeric LpxA-like enzymes"/>
    <property type="match status" value="1"/>
</dbReference>
<dbReference type="InterPro" id="IPR011004">
    <property type="entry name" value="Trimer_LpxA-like_sf"/>
</dbReference>
<protein>
    <submittedName>
        <fullName evidence="6">UDP-3-O-(3-hydroxymyristoyl)glucosamine N-acyltransferase</fullName>
        <ecNumber evidence="6">2.3.1.191</ecNumber>
    </submittedName>
</protein>
<dbReference type="GO" id="GO:0016020">
    <property type="term" value="C:membrane"/>
    <property type="evidence" value="ECO:0007669"/>
    <property type="project" value="GOC"/>
</dbReference>
<keyword evidence="1" id="KW-0444">Lipid biosynthesis</keyword>
<dbReference type="GO" id="GO:0009245">
    <property type="term" value="P:lipid A biosynthetic process"/>
    <property type="evidence" value="ECO:0007669"/>
    <property type="project" value="UniProtKB-KW"/>
</dbReference>
<evidence type="ECO:0000313" key="7">
    <source>
        <dbReference type="Proteomes" id="UP001324634"/>
    </source>
</evidence>
<evidence type="ECO:0000256" key="4">
    <source>
        <dbReference type="ARBA" id="ARBA00023098"/>
    </source>
</evidence>
<dbReference type="NCBIfam" id="NF002060">
    <property type="entry name" value="PRK00892.1"/>
    <property type="match status" value="1"/>
</dbReference>
<dbReference type="KEGG" id="psti:SOO65_18450"/>
<dbReference type="PANTHER" id="PTHR43378">
    <property type="entry name" value="UDP-3-O-ACYLGLUCOSAMINE N-ACYLTRANSFERASE"/>
    <property type="match status" value="1"/>
</dbReference>
<accession>A0AAX4HN14</accession>
<name>A0AAX4HN14_9BACT</name>
<dbReference type="RefSeq" id="WP_321393916.1">
    <property type="nucleotide sequence ID" value="NZ_CP139487.1"/>
</dbReference>
<dbReference type="EC" id="2.3.1.191" evidence="6"/>
<evidence type="ECO:0000256" key="3">
    <source>
        <dbReference type="ARBA" id="ARBA00022679"/>
    </source>
</evidence>
<dbReference type="AlphaFoldDB" id="A0AAX4HN14"/>
<evidence type="ECO:0000256" key="2">
    <source>
        <dbReference type="ARBA" id="ARBA00022556"/>
    </source>
</evidence>
<reference evidence="6 7" key="1">
    <citation type="submission" date="2023-11" db="EMBL/GenBank/DDBJ databases">
        <title>Peredibacter starrii A3.12.</title>
        <authorList>
            <person name="Mitchell R.J."/>
        </authorList>
    </citation>
    <scope>NUCLEOTIDE SEQUENCE [LARGE SCALE GENOMIC DNA]</scope>
    <source>
        <strain evidence="6 7">A3.12</strain>
    </source>
</reference>
<evidence type="ECO:0000256" key="1">
    <source>
        <dbReference type="ARBA" id="ARBA00022516"/>
    </source>
</evidence>
<evidence type="ECO:0000256" key="5">
    <source>
        <dbReference type="ARBA" id="ARBA00023315"/>
    </source>
</evidence>
<dbReference type="PANTHER" id="PTHR43378:SF2">
    <property type="entry name" value="UDP-3-O-ACYLGLUCOSAMINE N-ACYLTRANSFERASE 1, MITOCHONDRIAL-RELATED"/>
    <property type="match status" value="1"/>
</dbReference>
<dbReference type="EMBL" id="CP139487">
    <property type="protein sequence ID" value="WPU64679.1"/>
    <property type="molecule type" value="Genomic_DNA"/>
</dbReference>
<dbReference type="Pfam" id="PF00132">
    <property type="entry name" value="Hexapep"/>
    <property type="match status" value="2"/>
</dbReference>
<gene>
    <name evidence="6" type="primary">lpxD</name>
    <name evidence="6" type="ORF">SOO65_18450</name>
</gene>
<dbReference type="GO" id="GO:0103118">
    <property type="term" value="F:UDP-3-O-[(3R)-3-hydroxyacyl]-glucosamine N-acyltransferase activity"/>
    <property type="evidence" value="ECO:0007669"/>
    <property type="project" value="UniProtKB-EC"/>
</dbReference>
<dbReference type="NCBIfam" id="TIGR01853">
    <property type="entry name" value="lipid_A_lpxD"/>
    <property type="match status" value="1"/>
</dbReference>
<dbReference type="InterPro" id="IPR001451">
    <property type="entry name" value="Hexapep"/>
</dbReference>
<dbReference type="InterPro" id="IPR007691">
    <property type="entry name" value="LpxD"/>
</dbReference>
<keyword evidence="3 6" id="KW-0808">Transferase</keyword>
<proteinExistence type="predicted"/>
<dbReference type="GO" id="GO:0016410">
    <property type="term" value="F:N-acyltransferase activity"/>
    <property type="evidence" value="ECO:0007669"/>
    <property type="project" value="InterPro"/>
</dbReference>
<keyword evidence="4" id="KW-0443">Lipid metabolism</keyword>
<keyword evidence="2" id="KW-0441">Lipid A biosynthesis</keyword>
<evidence type="ECO:0000313" key="6">
    <source>
        <dbReference type="EMBL" id="WPU64679.1"/>
    </source>
</evidence>
<organism evidence="6 7">
    <name type="scientific">Peredibacter starrii</name>
    <dbReference type="NCBI Taxonomy" id="28202"/>
    <lineage>
        <taxon>Bacteria</taxon>
        <taxon>Pseudomonadati</taxon>
        <taxon>Bdellovibrionota</taxon>
        <taxon>Bacteriovoracia</taxon>
        <taxon>Bacteriovoracales</taxon>
        <taxon>Bacteriovoracaceae</taxon>
        <taxon>Peredibacter</taxon>
    </lineage>
</organism>